<comment type="caution">
    <text evidence="1">The sequence shown here is derived from an EMBL/GenBank/DDBJ whole genome shotgun (WGS) entry which is preliminary data.</text>
</comment>
<dbReference type="RefSeq" id="WP_203812327.1">
    <property type="nucleotide sequence ID" value="NZ_BOMY01000046.1"/>
</dbReference>
<gene>
    <name evidence="1" type="ORF">Ate02nite_71900</name>
</gene>
<dbReference type="Proteomes" id="UP000623608">
    <property type="component" value="Unassembled WGS sequence"/>
</dbReference>
<evidence type="ECO:0000313" key="2">
    <source>
        <dbReference type="Proteomes" id="UP000623608"/>
    </source>
</evidence>
<proteinExistence type="predicted"/>
<protein>
    <submittedName>
        <fullName evidence="1">Uncharacterized protein</fullName>
    </submittedName>
</protein>
<name>A0A919NST7_9ACTN</name>
<sequence>MTLPRPPRRVIADDVLSGRVNIDAYPFRYMYLSIPTPIRPGSGRTEFDARVDVVLSAVELLETRGWELVNLDELGQIAFMRRVRSYGAAE</sequence>
<evidence type="ECO:0000313" key="1">
    <source>
        <dbReference type="EMBL" id="GIF24460.1"/>
    </source>
</evidence>
<accession>A0A919NST7</accession>
<organism evidence="1 2">
    <name type="scientific">Paractinoplanes tereljensis</name>
    <dbReference type="NCBI Taxonomy" id="571912"/>
    <lineage>
        <taxon>Bacteria</taxon>
        <taxon>Bacillati</taxon>
        <taxon>Actinomycetota</taxon>
        <taxon>Actinomycetes</taxon>
        <taxon>Micromonosporales</taxon>
        <taxon>Micromonosporaceae</taxon>
        <taxon>Paractinoplanes</taxon>
    </lineage>
</organism>
<dbReference type="EMBL" id="BOMY01000046">
    <property type="protein sequence ID" value="GIF24460.1"/>
    <property type="molecule type" value="Genomic_DNA"/>
</dbReference>
<reference evidence="1" key="1">
    <citation type="submission" date="2021-01" db="EMBL/GenBank/DDBJ databases">
        <title>Whole genome shotgun sequence of Actinoplanes tereljensis NBRC 105297.</title>
        <authorList>
            <person name="Komaki H."/>
            <person name="Tamura T."/>
        </authorList>
    </citation>
    <scope>NUCLEOTIDE SEQUENCE</scope>
    <source>
        <strain evidence="1">NBRC 105297</strain>
    </source>
</reference>
<dbReference type="AlphaFoldDB" id="A0A919NST7"/>
<keyword evidence="2" id="KW-1185">Reference proteome</keyword>